<accession>A0ABW3P0V7</accession>
<evidence type="ECO:0000313" key="2">
    <source>
        <dbReference type="Proteomes" id="UP001597203"/>
    </source>
</evidence>
<proteinExistence type="predicted"/>
<dbReference type="RefSeq" id="WP_380913163.1">
    <property type="nucleotide sequence ID" value="NZ_JBHTLS010000132.1"/>
</dbReference>
<comment type="caution">
    <text evidence="1">The sequence shown here is derived from an EMBL/GenBank/DDBJ whole genome shotgun (WGS) entry which is preliminary data.</text>
</comment>
<protein>
    <submittedName>
        <fullName evidence="1">Uncharacterized protein</fullName>
    </submittedName>
</protein>
<evidence type="ECO:0000313" key="1">
    <source>
        <dbReference type="EMBL" id="MFD1106456.1"/>
    </source>
</evidence>
<gene>
    <name evidence="1" type="ORF">ACFQ24_16460</name>
</gene>
<name>A0ABW3P0V7_9SPHN</name>
<reference evidence="2" key="1">
    <citation type="journal article" date="2019" name="Int. J. Syst. Evol. Microbiol.">
        <title>The Global Catalogue of Microorganisms (GCM) 10K type strain sequencing project: providing services to taxonomists for standard genome sequencing and annotation.</title>
        <authorList>
            <consortium name="The Broad Institute Genomics Platform"/>
            <consortium name="The Broad Institute Genome Sequencing Center for Infectious Disease"/>
            <person name="Wu L."/>
            <person name="Ma J."/>
        </authorList>
    </citation>
    <scope>NUCLEOTIDE SEQUENCE [LARGE SCALE GENOMIC DNA]</scope>
    <source>
        <strain evidence="2">CCUG 54329</strain>
    </source>
</reference>
<dbReference type="Proteomes" id="UP001597203">
    <property type="component" value="Unassembled WGS sequence"/>
</dbReference>
<organism evidence="1 2">
    <name type="scientific">Sphingobium olei</name>
    <dbReference type="NCBI Taxonomy" id="420955"/>
    <lineage>
        <taxon>Bacteria</taxon>
        <taxon>Pseudomonadati</taxon>
        <taxon>Pseudomonadota</taxon>
        <taxon>Alphaproteobacteria</taxon>
        <taxon>Sphingomonadales</taxon>
        <taxon>Sphingomonadaceae</taxon>
        <taxon>Sphingobium</taxon>
    </lineage>
</organism>
<sequence length="107" mass="11606">MRHDPIQAILADLMRRVDGVADQRGHLSAARVQDEVDQIRHIARIAGFDRIEALAGTLETALSLQGLAPIMLSYLDLLRDAIGDERTSAVILPVPPRIPTAASPLHA</sequence>
<keyword evidence="2" id="KW-1185">Reference proteome</keyword>
<dbReference type="EMBL" id="JBHTLS010000132">
    <property type="protein sequence ID" value="MFD1106456.1"/>
    <property type="molecule type" value="Genomic_DNA"/>
</dbReference>